<dbReference type="EMBL" id="CAIF01000153">
    <property type="protein sequence ID" value="CCH44776.1"/>
    <property type="molecule type" value="Genomic_DNA"/>
</dbReference>
<dbReference type="Pfam" id="PF11710">
    <property type="entry name" value="Git3"/>
    <property type="match status" value="2"/>
</dbReference>
<gene>
    <name evidence="9" type="ORF">BN7_4344</name>
</gene>
<dbReference type="AlphaFoldDB" id="K0KPB5"/>
<feature type="region of interest" description="Disordered" evidence="5">
    <location>
        <begin position="456"/>
        <end position="493"/>
    </location>
</feature>
<feature type="transmembrane region" description="Helical" evidence="6">
    <location>
        <begin position="62"/>
        <end position="85"/>
    </location>
</feature>
<dbReference type="InterPro" id="IPR023041">
    <property type="entry name" value="Glucose_rcpt_Git3-like_N"/>
</dbReference>
<dbReference type="Pfam" id="PF11970">
    <property type="entry name" value="GPR_Gpa2_C"/>
    <property type="match status" value="1"/>
</dbReference>
<name>K0KPB5_WICCF</name>
<reference evidence="9 10" key="1">
    <citation type="journal article" date="2012" name="Eukaryot. Cell">
        <title>Draft genome sequence of Wickerhamomyces ciferrii NRRL Y-1031 F-60-10.</title>
        <authorList>
            <person name="Schneider J."/>
            <person name="Andrea H."/>
            <person name="Blom J."/>
            <person name="Jaenicke S."/>
            <person name="Ruckert C."/>
            <person name="Schorsch C."/>
            <person name="Szczepanowski R."/>
            <person name="Farwick M."/>
            <person name="Goesmann A."/>
            <person name="Puhler A."/>
            <person name="Schaffer S."/>
            <person name="Tauch A."/>
            <person name="Kohler T."/>
            <person name="Brinkrolf K."/>
        </authorList>
    </citation>
    <scope>NUCLEOTIDE SEQUENCE [LARGE SCALE GENOMIC DNA]</scope>
    <source>
        <strain evidence="10">ATCC 14091 / BCRC 22168 / CBS 111 / JCM 3599 / NBRC 0793 / NRRL Y-1031 F-60-10</strain>
    </source>
</reference>
<feature type="transmembrane region" description="Helical" evidence="6">
    <location>
        <begin position="244"/>
        <end position="270"/>
    </location>
</feature>
<evidence type="ECO:0000259" key="8">
    <source>
        <dbReference type="Pfam" id="PF11970"/>
    </source>
</evidence>
<comment type="caution">
    <text evidence="9">The sequence shown here is derived from an EMBL/GenBank/DDBJ whole genome shotgun (WGS) entry which is preliminary data.</text>
</comment>
<feature type="compositionally biased region" description="Basic and acidic residues" evidence="5">
    <location>
        <begin position="456"/>
        <end position="470"/>
    </location>
</feature>
<evidence type="ECO:0000256" key="1">
    <source>
        <dbReference type="ARBA" id="ARBA00004141"/>
    </source>
</evidence>
<evidence type="ECO:0000313" key="10">
    <source>
        <dbReference type="Proteomes" id="UP000009328"/>
    </source>
</evidence>
<dbReference type="GO" id="GO:0004930">
    <property type="term" value="F:G protein-coupled receptor activity"/>
    <property type="evidence" value="ECO:0007669"/>
    <property type="project" value="TreeGrafter"/>
</dbReference>
<keyword evidence="9" id="KW-0675">Receptor</keyword>
<dbReference type="Proteomes" id="UP000009328">
    <property type="component" value="Unassembled WGS sequence"/>
</dbReference>
<dbReference type="PANTHER" id="PTHR23112:SF37">
    <property type="entry name" value="G PROTEIN-COUPLED RECEPTOR GPR1"/>
    <property type="match status" value="1"/>
</dbReference>
<dbReference type="InterPro" id="IPR022596">
    <property type="entry name" value="GPR1/2/3_C"/>
</dbReference>
<feature type="domain" description="G protein-coupled receptor GPR1/2/3 C-terminal" evidence="8">
    <location>
        <begin position="316"/>
        <end position="386"/>
    </location>
</feature>
<dbReference type="Gene3D" id="1.20.1070.10">
    <property type="entry name" value="Rhodopsin 7-helix transmembrane proteins"/>
    <property type="match status" value="1"/>
</dbReference>
<dbReference type="STRING" id="1206466.K0KPB5"/>
<protein>
    <submittedName>
        <fullName evidence="9">G protein-coupled receptor GPR1</fullName>
    </submittedName>
</protein>
<dbReference type="GO" id="GO:0007189">
    <property type="term" value="P:adenylate cyclase-activating G protein-coupled receptor signaling pathway"/>
    <property type="evidence" value="ECO:0007669"/>
    <property type="project" value="TreeGrafter"/>
</dbReference>
<keyword evidence="3 6" id="KW-1133">Transmembrane helix</keyword>
<accession>K0KPB5</accession>
<feature type="domain" description="Glucose receptor Git3-like N-terminal" evidence="7">
    <location>
        <begin position="28"/>
        <end position="167"/>
    </location>
</feature>
<keyword evidence="10" id="KW-1185">Reference proteome</keyword>
<feature type="domain" description="Glucose receptor Git3-like N-terminal" evidence="7">
    <location>
        <begin position="181"/>
        <end position="270"/>
    </location>
</feature>
<proteinExistence type="predicted"/>
<evidence type="ECO:0000256" key="5">
    <source>
        <dbReference type="SAM" id="MobiDB-lite"/>
    </source>
</evidence>
<feature type="transmembrane region" description="Helical" evidence="6">
    <location>
        <begin position="26"/>
        <end position="50"/>
    </location>
</feature>
<dbReference type="GO" id="GO:0005886">
    <property type="term" value="C:plasma membrane"/>
    <property type="evidence" value="ECO:0007669"/>
    <property type="project" value="TreeGrafter"/>
</dbReference>
<dbReference type="FunCoup" id="K0KPB5">
    <property type="interactions" value="156"/>
</dbReference>
<dbReference type="HOGENOM" id="CLU_019464_1_0_1"/>
<keyword evidence="4 6" id="KW-0472">Membrane</keyword>
<dbReference type="PANTHER" id="PTHR23112">
    <property type="entry name" value="G PROTEIN-COUPLED RECEPTOR 157-RELATED"/>
    <property type="match status" value="1"/>
</dbReference>
<dbReference type="InParanoid" id="K0KPB5"/>
<evidence type="ECO:0000256" key="4">
    <source>
        <dbReference type="ARBA" id="ARBA00023136"/>
    </source>
</evidence>
<sequence>MSQSNSLNLLKRDSDLNWYTFHQVTAFYILELTASAISVIVGTLALILWFRMDPSRRVIFRLELLLVLILSDYFKAIFILCFAANNLFNLNQLSINDHHIIAGSLQVYNDQIKYCDGWGYLKSMATICSDLTIMMLTIHNALMIFKPNLSKIYTKTPMNFTKTLVKFWRYLVKKDITFKQIFKTHPKDQITVNEGGIYPLRCIVVIVIFLISTIVSSLIFVNGGHYEYNFACSAPLRPVWKGLIAGWIIRYVNLISIVLVYTIIIIYLKLNLMGIEKGKKLLLQPTTSDPLQQNNHVQRTNLQKELMDITQETNAKRRSSVEKELKSFAIYPIGYCLLWITPAISEIYGYVFTATPVVLLSFVAFMTPLNCTVDTIIFIVREKPWNATSSKFKNFNKSVPNYNNFNQGRPFDEEQGHVEVHDDNPHYRKDSWASSTISNFKHLITLKRPSETKTIQELKDDEEQKQRHETNLSSNSDETAVNPVPHGQAQGPLGIGTSGIDASVNDESDGIDMIDFLNGRF</sequence>
<feature type="transmembrane region" description="Helical" evidence="6">
    <location>
        <begin position="328"/>
        <end position="351"/>
    </location>
</feature>
<evidence type="ECO:0000256" key="2">
    <source>
        <dbReference type="ARBA" id="ARBA00022692"/>
    </source>
</evidence>
<evidence type="ECO:0000259" key="7">
    <source>
        <dbReference type="Pfam" id="PF11710"/>
    </source>
</evidence>
<feature type="transmembrane region" description="Helical" evidence="6">
    <location>
        <begin position="357"/>
        <end position="380"/>
    </location>
</feature>
<feature type="transmembrane region" description="Helical" evidence="6">
    <location>
        <begin position="202"/>
        <end position="224"/>
    </location>
</feature>
<evidence type="ECO:0000256" key="3">
    <source>
        <dbReference type="ARBA" id="ARBA00022989"/>
    </source>
</evidence>
<feature type="transmembrane region" description="Helical" evidence="6">
    <location>
        <begin position="124"/>
        <end position="145"/>
    </location>
</feature>
<evidence type="ECO:0000256" key="6">
    <source>
        <dbReference type="SAM" id="Phobius"/>
    </source>
</evidence>
<organism evidence="9 10">
    <name type="scientific">Wickerhamomyces ciferrii (strain ATCC 14091 / BCRC 22168 / CBS 111 / JCM 3599 / NBRC 0793 / NRRL Y-1031 F-60-10)</name>
    <name type="common">Yeast</name>
    <name type="synonym">Pichia ciferrii</name>
    <dbReference type="NCBI Taxonomy" id="1206466"/>
    <lineage>
        <taxon>Eukaryota</taxon>
        <taxon>Fungi</taxon>
        <taxon>Dikarya</taxon>
        <taxon>Ascomycota</taxon>
        <taxon>Saccharomycotina</taxon>
        <taxon>Saccharomycetes</taxon>
        <taxon>Phaffomycetales</taxon>
        <taxon>Wickerhamomycetaceae</taxon>
        <taxon>Wickerhamomyces</taxon>
    </lineage>
</organism>
<keyword evidence="2 6" id="KW-0812">Transmembrane</keyword>
<comment type="subcellular location">
    <subcellularLocation>
        <location evidence="1">Membrane</location>
        <topology evidence="1">Multi-pass membrane protein</topology>
    </subcellularLocation>
</comment>
<evidence type="ECO:0000313" key="9">
    <source>
        <dbReference type="EMBL" id="CCH44776.1"/>
    </source>
</evidence>